<keyword evidence="4" id="KW-1185">Reference proteome</keyword>
<dbReference type="AlphaFoldDB" id="A0A437Q851"/>
<keyword evidence="1" id="KW-0732">Signal</keyword>
<protein>
    <submittedName>
        <fullName evidence="3">PEP-CTERM sorting domain-containing protein</fullName>
    </submittedName>
</protein>
<dbReference type="Pfam" id="PF07589">
    <property type="entry name" value="PEP-CTERM"/>
    <property type="match status" value="1"/>
</dbReference>
<sequence length="320" mass="33398">MAQILYIRKYSNQFCEQVYNMKTLTTTFAATALALGLSSAANANMMYLDLSSFGGNDADTARFIGAPDANTQTGSFSEFGFSQMLATSIYDFSDGSLLGDFYDTNIASELNAAGVPTSGTAIDGVTPVNLAMPNCPAGQCDIDALSPLVPPLASDNEGFLQSWDLQVEYHFDGTLTPAGPVYTGGYVNVYFNDLVLGDGDSSGLAFSADLTGSNIQAANLDLFFDITFAADDFLNIWNGSAWVDAADAIASGNNPTLTLDTNVNPPIPGADELLLVDGNLIRQSTLDGSITGKVPAPGSIALFGLGLLGLGLAGRRKKAA</sequence>
<dbReference type="InterPro" id="IPR013424">
    <property type="entry name" value="Ice-binding_C"/>
</dbReference>
<feature type="signal peptide" evidence="1">
    <location>
        <begin position="1"/>
        <end position="43"/>
    </location>
</feature>
<feature type="domain" description="Ice-binding protein C-terminal" evidence="2">
    <location>
        <begin position="294"/>
        <end position="317"/>
    </location>
</feature>
<dbReference type="NCBIfam" id="TIGR02595">
    <property type="entry name" value="PEP_CTERM"/>
    <property type="match status" value="1"/>
</dbReference>
<comment type="caution">
    <text evidence="3">The sequence shown here is derived from an EMBL/GenBank/DDBJ whole genome shotgun (WGS) entry which is preliminary data.</text>
</comment>
<dbReference type="EMBL" id="SACQ01000004">
    <property type="protein sequence ID" value="RVU30722.1"/>
    <property type="molecule type" value="Genomic_DNA"/>
</dbReference>
<accession>A0A437Q851</accession>
<evidence type="ECO:0000256" key="1">
    <source>
        <dbReference type="SAM" id="SignalP"/>
    </source>
</evidence>
<dbReference type="Proteomes" id="UP000282818">
    <property type="component" value="Unassembled WGS sequence"/>
</dbReference>
<organism evidence="3 4">
    <name type="scientific">Neptunomonas marina</name>
    <dbReference type="NCBI Taxonomy" id="1815562"/>
    <lineage>
        <taxon>Bacteria</taxon>
        <taxon>Pseudomonadati</taxon>
        <taxon>Pseudomonadota</taxon>
        <taxon>Gammaproteobacteria</taxon>
        <taxon>Oceanospirillales</taxon>
        <taxon>Oceanospirillaceae</taxon>
        <taxon>Neptunomonas</taxon>
    </lineage>
</organism>
<proteinExistence type="predicted"/>
<name>A0A437Q851_9GAMM</name>
<gene>
    <name evidence="3" type="ORF">EOE65_10440</name>
</gene>
<reference evidence="3 4" key="1">
    <citation type="submission" date="2019-01" db="EMBL/GenBank/DDBJ databases">
        <authorList>
            <person name="Chen W.-M."/>
        </authorList>
    </citation>
    <scope>NUCLEOTIDE SEQUENCE [LARGE SCALE GENOMIC DNA]</scope>
    <source>
        <strain evidence="3 4">HPM-16</strain>
    </source>
</reference>
<feature type="chain" id="PRO_5019389410" evidence="1">
    <location>
        <begin position="44"/>
        <end position="320"/>
    </location>
</feature>
<evidence type="ECO:0000259" key="2">
    <source>
        <dbReference type="Pfam" id="PF07589"/>
    </source>
</evidence>
<evidence type="ECO:0000313" key="3">
    <source>
        <dbReference type="EMBL" id="RVU30722.1"/>
    </source>
</evidence>
<evidence type="ECO:0000313" key="4">
    <source>
        <dbReference type="Proteomes" id="UP000282818"/>
    </source>
</evidence>